<dbReference type="Proteomes" id="UP000053237">
    <property type="component" value="Unassembled WGS sequence"/>
</dbReference>
<comment type="caution">
    <text evidence="7">The sequence shown here is derived from an EMBL/GenBank/DDBJ whole genome shotgun (WGS) entry which is preliminary data.</text>
</comment>
<keyword evidence="4" id="KW-0378">Hydrolase</keyword>
<dbReference type="GO" id="GO:0008239">
    <property type="term" value="F:dipeptidyl-peptidase activity"/>
    <property type="evidence" value="ECO:0007669"/>
    <property type="project" value="TreeGrafter"/>
</dbReference>
<organism evidence="7 8">
    <name type="scientific">Albugo candida</name>
    <dbReference type="NCBI Taxonomy" id="65357"/>
    <lineage>
        <taxon>Eukaryota</taxon>
        <taxon>Sar</taxon>
        <taxon>Stramenopiles</taxon>
        <taxon>Oomycota</taxon>
        <taxon>Peronosporomycetes</taxon>
        <taxon>Albuginales</taxon>
        <taxon>Albuginaceae</taxon>
        <taxon>Albugo</taxon>
    </lineage>
</organism>
<sequence>MIVLPLKDSMQTRKISPRERRLLRLPWILLTIGCALSTLLISIDISQKLDIPKASQSIEFTASNSPFKSEPVSLHSPHSTLNKSNLLQYCKELFFVQRLDHFNATQNTTFPQRYFFCDPYEFTTTTKTIFFYLGNEAQVTLYLNHTGLMWENAKEFKAALIFAEHRYFGRSIPFPKENVRQNMGFLSSEQALADYAALITSVKQNMTHLQRVPFIGFGGSYGGMLAAWFRLKYPHIIDGVIAASAPVLAFMGDQRPVDMGGFARVSTFDATIGAGAARHCAQNIRKSWQSMWKLSKTVRGREKLSAIFHLCQNSILKSEKDAEAMILWAKEAFDYMSMGNYPYPTSYIMNGDSVLPSYPVRVACDFLSNAFVVPKDEEKMLKAFVQSIGVYYNSTKQKSCHDVKPASEESRQDADFWDYIYCSELYMPSSTDGIHDMFWPVAWNQSEDNTHCVNTWGVSIRPFWAVTQYGGLKALQSVSNIVFSNGNYDPWSATGVTKSFSSIVYVPVPGGAHHIDLFFSNDLDPPLVRNARYLERQHIRQWINLVELSTLQ</sequence>
<evidence type="ECO:0008006" key="9">
    <source>
        <dbReference type="Google" id="ProtNLM"/>
    </source>
</evidence>
<keyword evidence="2" id="KW-0645">Protease</keyword>
<protein>
    <recommendedName>
        <fullName evidence="9">Lysosomal Pro-X carboxypeptidase</fullName>
    </recommendedName>
</protein>
<evidence type="ECO:0000313" key="8">
    <source>
        <dbReference type="Proteomes" id="UP000053237"/>
    </source>
</evidence>
<keyword evidence="5" id="KW-0325">Glycoprotein</keyword>
<dbReference type="AlphaFoldDB" id="A0A024GHP2"/>
<dbReference type="GO" id="GO:0070008">
    <property type="term" value="F:serine-type exopeptidase activity"/>
    <property type="evidence" value="ECO:0007669"/>
    <property type="project" value="InterPro"/>
</dbReference>
<evidence type="ECO:0000256" key="6">
    <source>
        <dbReference type="SAM" id="Phobius"/>
    </source>
</evidence>
<feature type="transmembrane region" description="Helical" evidence="6">
    <location>
        <begin position="21"/>
        <end position="43"/>
    </location>
</feature>
<dbReference type="Gene3D" id="1.20.120.980">
    <property type="entry name" value="Serine carboxypeptidase S28, SKS domain"/>
    <property type="match status" value="1"/>
</dbReference>
<dbReference type="InterPro" id="IPR008758">
    <property type="entry name" value="Peptidase_S28"/>
</dbReference>
<keyword evidence="8" id="KW-1185">Reference proteome</keyword>
<gene>
    <name evidence="7" type="ORF">BN9_072190</name>
</gene>
<dbReference type="Gene3D" id="3.40.50.1820">
    <property type="entry name" value="alpha/beta hydrolase"/>
    <property type="match status" value="1"/>
</dbReference>
<keyword evidence="3" id="KW-0732">Signal</keyword>
<dbReference type="PANTHER" id="PTHR11010">
    <property type="entry name" value="PROTEASE S28 PRO-X CARBOXYPEPTIDASE-RELATED"/>
    <property type="match status" value="1"/>
</dbReference>
<reference evidence="7 8" key="1">
    <citation type="submission" date="2012-05" db="EMBL/GenBank/DDBJ databases">
        <title>Recombination and specialization in a pathogen metapopulation.</title>
        <authorList>
            <person name="Gardiner A."/>
            <person name="Kemen E."/>
            <person name="Schultz-Larsen T."/>
            <person name="MacLean D."/>
            <person name="Van Oosterhout C."/>
            <person name="Jones J.D.G."/>
        </authorList>
    </citation>
    <scope>NUCLEOTIDE SEQUENCE [LARGE SCALE GENOMIC DNA]</scope>
    <source>
        <strain evidence="7 8">Ac Nc2</strain>
    </source>
</reference>
<evidence type="ECO:0000256" key="2">
    <source>
        <dbReference type="ARBA" id="ARBA00022670"/>
    </source>
</evidence>
<dbReference type="STRING" id="65357.A0A024GHP2"/>
<name>A0A024GHP2_9STRA</name>
<keyword evidence="6" id="KW-0812">Transmembrane</keyword>
<dbReference type="OrthoDB" id="2130629at2759"/>
<dbReference type="EMBL" id="CAIX01000122">
    <property type="protein sequence ID" value="CCI46290.1"/>
    <property type="molecule type" value="Genomic_DNA"/>
</dbReference>
<dbReference type="SUPFAM" id="SSF53474">
    <property type="entry name" value="alpha/beta-Hydrolases"/>
    <property type="match status" value="1"/>
</dbReference>
<dbReference type="PANTHER" id="PTHR11010:SF120">
    <property type="entry name" value="LYSOSOMAL PRO-X CARBOXYPEPTIDASE"/>
    <property type="match status" value="1"/>
</dbReference>
<accession>A0A024GHP2</accession>
<evidence type="ECO:0000256" key="4">
    <source>
        <dbReference type="ARBA" id="ARBA00022801"/>
    </source>
</evidence>
<proteinExistence type="inferred from homology"/>
<evidence type="ECO:0000256" key="3">
    <source>
        <dbReference type="ARBA" id="ARBA00022729"/>
    </source>
</evidence>
<keyword evidence="6" id="KW-0472">Membrane</keyword>
<dbReference type="InterPro" id="IPR029058">
    <property type="entry name" value="AB_hydrolase_fold"/>
</dbReference>
<evidence type="ECO:0000256" key="5">
    <source>
        <dbReference type="ARBA" id="ARBA00023180"/>
    </source>
</evidence>
<dbReference type="FunFam" id="1.20.120.980:FF:000007">
    <property type="entry name" value="Predicted protein"/>
    <property type="match status" value="1"/>
</dbReference>
<keyword evidence="6" id="KW-1133">Transmembrane helix</keyword>
<dbReference type="GO" id="GO:0006508">
    <property type="term" value="P:proteolysis"/>
    <property type="evidence" value="ECO:0007669"/>
    <property type="project" value="UniProtKB-KW"/>
</dbReference>
<evidence type="ECO:0000313" key="7">
    <source>
        <dbReference type="EMBL" id="CCI46290.1"/>
    </source>
</evidence>
<dbReference type="InParanoid" id="A0A024GHP2"/>
<dbReference type="InterPro" id="IPR042269">
    <property type="entry name" value="Ser_carbopepase_S28_SKS"/>
</dbReference>
<comment type="similarity">
    <text evidence="1">Belongs to the peptidase S28 family.</text>
</comment>
<dbReference type="Pfam" id="PF05577">
    <property type="entry name" value="Peptidase_S28"/>
    <property type="match status" value="1"/>
</dbReference>
<evidence type="ECO:0000256" key="1">
    <source>
        <dbReference type="ARBA" id="ARBA00011079"/>
    </source>
</evidence>